<dbReference type="InterPro" id="IPR036291">
    <property type="entry name" value="NAD(P)-bd_dom_sf"/>
</dbReference>
<evidence type="ECO:0000256" key="4">
    <source>
        <dbReference type="ARBA" id="ARBA00037096"/>
    </source>
</evidence>
<dbReference type="OrthoDB" id="37659at2759"/>
<dbReference type="Pfam" id="PF00106">
    <property type="entry name" value="adh_short"/>
    <property type="match status" value="2"/>
</dbReference>
<evidence type="ECO:0000313" key="7">
    <source>
        <dbReference type="EMBL" id="KDQ20426.1"/>
    </source>
</evidence>
<dbReference type="STRING" id="930990.A0A067N9I4"/>
<accession>A0A067N9I4</accession>
<dbReference type="PANTHER" id="PTHR44196:SF1">
    <property type="entry name" value="DEHYDROGENASE_REDUCTASE SDR FAMILY MEMBER 7B"/>
    <property type="match status" value="1"/>
</dbReference>
<evidence type="ECO:0000256" key="1">
    <source>
        <dbReference type="ARBA" id="ARBA00006484"/>
    </source>
</evidence>
<proteinExistence type="inferred from homology"/>
<dbReference type="PANTHER" id="PTHR44196">
    <property type="entry name" value="DEHYDROGENASE/REDUCTASE SDR FAMILY MEMBER 7B"/>
    <property type="match status" value="1"/>
</dbReference>
<keyword evidence="6" id="KW-1133">Transmembrane helix</keyword>
<keyword evidence="8" id="KW-1185">Reference proteome</keyword>
<feature type="region of interest" description="Disordered" evidence="5">
    <location>
        <begin position="291"/>
        <end position="315"/>
    </location>
</feature>
<evidence type="ECO:0000256" key="6">
    <source>
        <dbReference type="SAM" id="Phobius"/>
    </source>
</evidence>
<organism evidence="7 8">
    <name type="scientific">Botryobasidium botryosum (strain FD-172 SS1)</name>
    <dbReference type="NCBI Taxonomy" id="930990"/>
    <lineage>
        <taxon>Eukaryota</taxon>
        <taxon>Fungi</taxon>
        <taxon>Dikarya</taxon>
        <taxon>Basidiomycota</taxon>
        <taxon>Agaricomycotina</taxon>
        <taxon>Agaricomycetes</taxon>
        <taxon>Cantharellales</taxon>
        <taxon>Botryobasidiaceae</taxon>
        <taxon>Botryobasidium</taxon>
    </lineage>
</organism>
<dbReference type="SUPFAM" id="SSF51735">
    <property type="entry name" value="NAD(P)-binding Rossmann-fold domains"/>
    <property type="match status" value="1"/>
</dbReference>
<feature type="transmembrane region" description="Helical" evidence="6">
    <location>
        <begin position="20"/>
        <end position="42"/>
    </location>
</feature>
<evidence type="ECO:0000256" key="2">
    <source>
        <dbReference type="ARBA" id="ARBA00022857"/>
    </source>
</evidence>
<dbReference type="GO" id="GO:0016491">
    <property type="term" value="F:oxidoreductase activity"/>
    <property type="evidence" value="ECO:0007669"/>
    <property type="project" value="UniProtKB-KW"/>
</dbReference>
<evidence type="ECO:0000256" key="5">
    <source>
        <dbReference type="SAM" id="MobiDB-lite"/>
    </source>
</evidence>
<dbReference type="InterPro" id="IPR002347">
    <property type="entry name" value="SDR_fam"/>
</dbReference>
<comment type="function">
    <text evidence="4">Putative oxidoreductase.</text>
</comment>
<dbReference type="Proteomes" id="UP000027195">
    <property type="component" value="Unassembled WGS sequence"/>
</dbReference>
<dbReference type="InterPro" id="IPR020904">
    <property type="entry name" value="Sc_DH/Rdtase_CS"/>
</dbReference>
<sequence>MVHRLLARLEQILGSPYAWSSIWATSALSLSIIPIFGLYYLSPLGRRSTLSPRQRAIPPRDERVLILGASSGIGASIARAYAERGARVGIVGRRIGELERVAEEIKPLQRVVKAKAKDGGSRILCLQGDFGEVEDLVRIRERVVLEWGGVDTLVIAAGVSTIQLLLALAGPGDRSNGGINAAGSQGCGIPSAEGVQNVKDVAAKAMHGNFVGPVISCVTFIPTLEETSPSPAILLLSSVASVIPAPTKTLYGATKAAAFTLFRSLAIEHPEIAFSSVLPASVEGDFRSRAVDANTNTSTRATESDQPLRKPEKKLGKDHVAHECVKAVDWGTRTMWLPRWYAWAHALYWIFPSVIERGARKKYDFQA</sequence>
<evidence type="ECO:0000256" key="3">
    <source>
        <dbReference type="ARBA" id="ARBA00023002"/>
    </source>
</evidence>
<feature type="compositionally biased region" description="Basic and acidic residues" evidence="5">
    <location>
        <begin position="302"/>
        <end position="315"/>
    </location>
</feature>
<dbReference type="HOGENOM" id="CLU_056799_1_0_1"/>
<name>A0A067N9I4_BOTB1</name>
<dbReference type="PRINTS" id="PR00081">
    <property type="entry name" value="GDHRDH"/>
</dbReference>
<keyword evidence="2" id="KW-0521">NADP</keyword>
<keyword evidence="3" id="KW-0560">Oxidoreductase</keyword>
<dbReference type="AlphaFoldDB" id="A0A067N9I4"/>
<dbReference type="Gene3D" id="3.40.50.720">
    <property type="entry name" value="NAD(P)-binding Rossmann-like Domain"/>
    <property type="match status" value="1"/>
</dbReference>
<dbReference type="InParanoid" id="A0A067N9I4"/>
<dbReference type="GO" id="GO:0016020">
    <property type="term" value="C:membrane"/>
    <property type="evidence" value="ECO:0007669"/>
    <property type="project" value="TreeGrafter"/>
</dbReference>
<protein>
    <recommendedName>
        <fullName evidence="9">NAD(P)-binding protein</fullName>
    </recommendedName>
</protein>
<keyword evidence="6" id="KW-0812">Transmembrane</keyword>
<dbReference type="PROSITE" id="PS00061">
    <property type="entry name" value="ADH_SHORT"/>
    <property type="match status" value="1"/>
</dbReference>
<reference evidence="8" key="1">
    <citation type="journal article" date="2014" name="Proc. Natl. Acad. Sci. U.S.A.">
        <title>Extensive sampling of basidiomycete genomes demonstrates inadequacy of the white-rot/brown-rot paradigm for wood decay fungi.</title>
        <authorList>
            <person name="Riley R."/>
            <person name="Salamov A.A."/>
            <person name="Brown D.W."/>
            <person name="Nagy L.G."/>
            <person name="Floudas D."/>
            <person name="Held B.W."/>
            <person name="Levasseur A."/>
            <person name="Lombard V."/>
            <person name="Morin E."/>
            <person name="Otillar R."/>
            <person name="Lindquist E.A."/>
            <person name="Sun H."/>
            <person name="LaButti K.M."/>
            <person name="Schmutz J."/>
            <person name="Jabbour D."/>
            <person name="Luo H."/>
            <person name="Baker S.E."/>
            <person name="Pisabarro A.G."/>
            <person name="Walton J.D."/>
            <person name="Blanchette R.A."/>
            <person name="Henrissat B."/>
            <person name="Martin F."/>
            <person name="Cullen D."/>
            <person name="Hibbett D.S."/>
            <person name="Grigoriev I.V."/>
        </authorList>
    </citation>
    <scope>NUCLEOTIDE SEQUENCE [LARGE SCALE GENOMIC DNA]</scope>
    <source>
        <strain evidence="8">FD-172 SS1</strain>
    </source>
</reference>
<evidence type="ECO:0008006" key="9">
    <source>
        <dbReference type="Google" id="ProtNLM"/>
    </source>
</evidence>
<gene>
    <name evidence="7" type="ORF">BOTBODRAFT_101003</name>
</gene>
<keyword evidence="6" id="KW-0472">Membrane</keyword>
<evidence type="ECO:0000313" key="8">
    <source>
        <dbReference type="Proteomes" id="UP000027195"/>
    </source>
</evidence>
<dbReference type="EMBL" id="KL198017">
    <property type="protein sequence ID" value="KDQ20426.1"/>
    <property type="molecule type" value="Genomic_DNA"/>
</dbReference>
<comment type="similarity">
    <text evidence="1">Belongs to the short-chain dehydrogenases/reductases (SDR) family.</text>
</comment>